<dbReference type="CDD" id="cd02696">
    <property type="entry name" value="MurNAc-LAA"/>
    <property type="match status" value="1"/>
</dbReference>
<dbReference type="AlphaFoldDB" id="A0AA41XCH0"/>
<dbReference type="InterPro" id="IPR014234">
    <property type="entry name" value="Spore_CwlD"/>
</dbReference>
<keyword evidence="4" id="KW-1185">Reference proteome</keyword>
<dbReference type="Proteomes" id="UP001156102">
    <property type="component" value="Unassembled WGS sequence"/>
</dbReference>
<proteinExistence type="predicted"/>
<dbReference type="GO" id="GO:0009253">
    <property type="term" value="P:peptidoglycan catabolic process"/>
    <property type="evidence" value="ECO:0007669"/>
    <property type="project" value="InterPro"/>
</dbReference>
<evidence type="ECO:0000259" key="2">
    <source>
        <dbReference type="SMART" id="SM00646"/>
    </source>
</evidence>
<protein>
    <submittedName>
        <fullName evidence="3">N-acetylmuramoyl-L-alanine amidase CwlD</fullName>
        <ecNumber evidence="3">3.5.1.28</ecNumber>
    </submittedName>
</protein>
<feature type="domain" description="MurNAc-LAA" evidence="2">
    <location>
        <begin position="115"/>
        <end position="226"/>
    </location>
</feature>
<reference evidence="3" key="1">
    <citation type="submission" date="2022-07" db="EMBL/GenBank/DDBJ databases">
        <authorList>
            <person name="Li W.-J."/>
            <person name="Deng Q.-Q."/>
        </authorList>
    </citation>
    <scope>NUCLEOTIDE SEQUENCE</scope>
    <source>
        <strain evidence="3">SYSU M60031</strain>
    </source>
</reference>
<dbReference type="InterPro" id="IPR002508">
    <property type="entry name" value="MurNAc-LAA_cat"/>
</dbReference>
<dbReference type="GO" id="GO:0008745">
    <property type="term" value="F:N-acetylmuramoyl-L-alanine amidase activity"/>
    <property type="evidence" value="ECO:0007669"/>
    <property type="project" value="UniProtKB-EC"/>
</dbReference>
<dbReference type="GO" id="GO:0030288">
    <property type="term" value="C:outer membrane-bounded periplasmic space"/>
    <property type="evidence" value="ECO:0007669"/>
    <property type="project" value="TreeGrafter"/>
</dbReference>
<dbReference type="NCBIfam" id="TIGR02883">
    <property type="entry name" value="spore_cwlD"/>
    <property type="match status" value="1"/>
</dbReference>
<evidence type="ECO:0000256" key="1">
    <source>
        <dbReference type="ARBA" id="ARBA00022801"/>
    </source>
</evidence>
<sequence>MRRIKLISFVLAAVILIVLVRYEFNLSKSWRAWNLPLSGKIIVLDAGHGGPDGGAVGGEDIVEKDINLEIAKHLRDYLQEQGALVIMTRIKDEDLAEEDTKSYSRRKAQDLKERVELINNSKADLFISIHLNAIPISDSKGAQTFYYRSLVENERAAKFVQAELRTSLENTHRLAKTINHVYLLKHSKVPGVLVEAGFLSNVNERYLLNSEEYQKKVAAAIYRGALRYFTEKGNPPD</sequence>
<dbReference type="SUPFAM" id="SSF53187">
    <property type="entry name" value="Zn-dependent exopeptidases"/>
    <property type="match status" value="1"/>
</dbReference>
<dbReference type="EMBL" id="JANCLT010000019">
    <property type="protein sequence ID" value="MCP8971148.1"/>
    <property type="molecule type" value="Genomic_DNA"/>
</dbReference>
<dbReference type="RefSeq" id="WP_254761073.1">
    <property type="nucleotide sequence ID" value="NZ_JANCLT010000019.1"/>
</dbReference>
<comment type="caution">
    <text evidence="3">The sequence shown here is derived from an EMBL/GenBank/DDBJ whole genome shotgun (WGS) entry which is preliminary data.</text>
</comment>
<dbReference type="Gene3D" id="3.40.630.40">
    <property type="entry name" value="Zn-dependent exopeptidases"/>
    <property type="match status" value="1"/>
</dbReference>
<gene>
    <name evidence="3" type="primary">cwlD</name>
    <name evidence="3" type="ORF">NK662_21725</name>
</gene>
<organism evidence="3 4">
    <name type="scientific">Ectobacillus ponti</name>
    <dbReference type="NCBI Taxonomy" id="2961894"/>
    <lineage>
        <taxon>Bacteria</taxon>
        <taxon>Bacillati</taxon>
        <taxon>Bacillota</taxon>
        <taxon>Bacilli</taxon>
        <taxon>Bacillales</taxon>
        <taxon>Bacillaceae</taxon>
        <taxon>Ectobacillus</taxon>
    </lineage>
</organism>
<dbReference type="InterPro" id="IPR050695">
    <property type="entry name" value="N-acetylmuramoyl_amidase_3"/>
</dbReference>
<dbReference type="SMART" id="SM00646">
    <property type="entry name" value="Ami_3"/>
    <property type="match status" value="1"/>
</dbReference>
<evidence type="ECO:0000313" key="3">
    <source>
        <dbReference type="EMBL" id="MCP8971148.1"/>
    </source>
</evidence>
<dbReference type="EC" id="3.5.1.28" evidence="3"/>
<accession>A0AA41XCH0</accession>
<dbReference type="PANTHER" id="PTHR30404">
    <property type="entry name" value="N-ACETYLMURAMOYL-L-ALANINE AMIDASE"/>
    <property type="match status" value="1"/>
</dbReference>
<name>A0AA41XCH0_9BACI</name>
<evidence type="ECO:0000313" key="4">
    <source>
        <dbReference type="Proteomes" id="UP001156102"/>
    </source>
</evidence>
<dbReference type="Pfam" id="PF01520">
    <property type="entry name" value="Amidase_3"/>
    <property type="match status" value="1"/>
</dbReference>
<dbReference type="PANTHER" id="PTHR30404:SF0">
    <property type="entry name" value="N-ACETYLMURAMOYL-L-ALANINE AMIDASE AMIC"/>
    <property type="match status" value="1"/>
</dbReference>
<keyword evidence="1 3" id="KW-0378">Hydrolase</keyword>